<gene>
    <name evidence="1" type="ORF">H257_02967</name>
</gene>
<protein>
    <recommendedName>
        <fullName evidence="2">BAR domain-containing protein</fullName>
    </recommendedName>
</protein>
<dbReference type="AlphaFoldDB" id="W4H0N1"/>
<dbReference type="VEuPathDB" id="FungiDB:H257_02967"/>
<reference evidence="1" key="1">
    <citation type="submission" date="2013-12" db="EMBL/GenBank/DDBJ databases">
        <title>The Genome Sequence of Aphanomyces astaci APO3.</title>
        <authorList>
            <consortium name="The Broad Institute Genomics Platform"/>
            <person name="Russ C."/>
            <person name="Tyler B."/>
            <person name="van West P."/>
            <person name="Dieguez-Uribeondo J."/>
            <person name="Young S.K."/>
            <person name="Zeng Q."/>
            <person name="Gargeya S."/>
            <person name="Fitzgerald M."/>
            <person name="Abouelleil A."/>
            <person name="Alvarado L."/>
            <person name="Chapman S.B."/>
            <person name="Gainer-Dewar J."/>
            <person name="Goldberg J."/>
            <person name="Griggs A."/>
            <person name="Gujja S."/>
            <person name="Hansen M."/>
            <person name="Howarth C."/>
            <person name="Imamovic A."/>
            <person name="Ireland A."/>
            <person name="Larimer J."/>
            <person name="McCowan C."/>
            <person name="Murphy C."/>
            <person name="Pearson M."/>
            <person name="Poon T.W."/>
            <person name="Priest M."/>
            <person name="Roberts A."/>
            <person name="Saif S."/>
            <person name="Shea T."/>
            <person name="Sykes S."/>
            <person name="Wortman J."/>
            <person name="Nusbaum C."/>
            <person name="Birren B."/>
        </authorList>
    </citation>
    <scope>NUCLEOTIDE SEQUENCE [LARGE SCALE GENOMIC DNA]</scope>
    <source>
        <strain evidence="1">APO3</strain>
    </source>
</reference>
<sequence length="248" mass="28558">MELTIVQDERRLEAEHEKVLQQQTSRPVTTRVRDALRRFTQRNIVGKLREETTTVFNQEEYASEKEKYLKLFEHLKGQEASLKQLGLCVSRLGDALFDVGECNARIKMDHSDTRFRDVMRQMQGKTTTYGPTMEQHVLPQLRQHVQSMEALMVQMHQRDNLELDFHTAVHKHEKAKRKGKMHVIKETGQQMHDAQHALVVVTRVLLGEFKRVQSIKGSLTEETLLLTCTSMGQLMNQMTSIASAGTST</sequence>
<proteinExistence type="predicted"/>
<dbReference type="RefSeq" id="XP_009825134.1">
    <property type="nucleotide sequence ID" value="XM_009826832.1"/>
</dbReference>
<dbReference type="EMBL" id="KI913118">
    <property type="protein sequence ID" value="ETV85116.1"/>
    <property type="molecule type" value="Genomic_DNA"/>
</dbReference>
<dbReference type="Gene3D" id="1.20.1270.60">
    <property type="entry name" value="Arfaptin homology (AH) domain/BAR domain"/>
    <property type="match status" value="1"/>
</dbReference>
<dbReference type="OrthoDB" id="68726at2759"/>
<evidence type="ECO:0000313" key="1">
    <source>
        <dbReference type="EMBL" id="ETV85116.1"/>
    </source>
</evidence>
<dbReference type="GeneID" id="20804963"/>
<dbReference type="InterPro" id="IPR027267">
    <property type="entry name" value="AH/BAR_dom_sf"/>
</dbReference>
<name>W4H0N1_APHAT</name>
<organism evidence="1">
    <name type="scientific">Aphanomyces astaci</name>
    <name type="common">Crayfish plague agent</name>
    <dbReference type="NCBI Taxonomy" id="112090"/>
    <lineage>
        <taxon>Eukaryota</taxon>
        <taxon>Sar</taxon>
        <taxon>Stramenopiles</taxon>
        <taxon>Oomycota</taxon>
        <taxon>Saprolegniomycetes</taxon>
        <taxon>Saprolegniales</taxon>
        <taxon>Verrucalvaceae</taxon>
        <taxon>Aphanomyces</taxon>
    </lineage>
</organism>
<evidence type="ECO:0008006" key="2">
    <source>
        <dbReference type="Google" id="ProtNLM"/>
    </source>
</evidence>
<accession>W4H0N1</accession>
<dbReference type="SUPFAM" id="SSF103657">
    <property type="entry name" value="BAR/IMD domain-like"/>
    <property type="match status" value="1"/>
</dbReference>